<dbReference type="GO" id="GO:0019783">
    <property type="term" value="F:ubiquitin-like protein peptidase activity"/>
    <property type="evidence" value="ECO:0007669"/>
    <property type="project" value="TreeGrafter"/>
</dbReference>
<dbReference type="PANTHER" id="PTHR48153">
    <property type="entry name" value="UFM1-SPECIFIC PROTEASE 2"/>
    <property type="match status" value="1"/>
</dbReference>
<proteinExistence type="predicted"/>
<evidence type="ECO:0000313" key="5">
    <source>
        <dbReference type="Proteomes" id="UP000053317"/>
    </source>
</evidence>
<dbReference type="Gene3D" id="3.90.70.130">
    <property type="match status" value="1"/>
</dbReference>
<accession>A0A0G2F380</accession>
<evidence type="ECO:0000256" key="2">
    <source>
        <dbReference type="SAM" id="MobiDB-lite"/>
    </source>
</evidence>
<dbReference type="InterPro" id="IPR012462">
    <property type="entry name" value="UFSP1/2_DUB_cat"/>
</dbReference>
<dbReference type="PANTHER" id="PTHR48153:SF4">
    <property type="entry name" value="UBIQUITIN CARBOXYL-TERMINAL HYDROLASE MUG105"/>
    <property type="match status" value="1"/>
</dbReference>
<dbReference type="OrthoDB" id="288987at2759"/>
<sequence length="483" mass="54406">MQQSESFSCPFCEFVESDSYFLLQHVELIHPEDGDSPFIAKDVDLPEIAGSNNRENTFPESAGTPSAASPAAEKYVPCPYDCGEQVTEDELTVHTDFHIAERMAFDEVEAPETTAIEYSAGSSNDKNALEQIKATFTTDLPKALRNEQQQRSSLKRRDRWSFREFLLGPTALPSRQAAKKTLSSKEHTVKRLGQAELGPYAHEKEMPEWLKRLLEDGAKVTITNKLAPNGSMIRVEAVANETPNLVPTLARLSDLDPTVDHAFYCSPEVRHIVKMSREGGFCGYRNIQMLISYIRGSSAEGHEHFEGKVPSILKLQDMIERAWEMGFNSIGKIETGGIKGTRKYIGTPEAQALFESLLIPCQASAFSTAPDLPAYKALLLAVGEYFSEDTSIDLDNKIHMTSKPPIYLQHQGHSMTIVGIEMRREPRALNLIVFDPMYKVSPALQRLKERECQWRVLDPAKLIKAYRRGVHYLSRYKEFELLK</sequence>
<evidence type="ECO:0000256" key="1">
    <source>
        <dbReference type="ARBA" id="ARBA00022801"/>
    </source>
</evidence>
<evidence type="ECO:0000313" key="4">
    <source>
        <dbReference type="EMBL" id="KKY29237.1"/>
    </source>
</evidence>
<dbReference type="Proteomes" id="UP000053317">
    <property type="component" value="Unassembled WGS sequence"/>
</dbReference>
<dbReference type="EMBL" id="LCWF01000001">
    <property type="protein sequence ID" value="KKY29237.1"/>
    <property type="molecule type" value="Genomic_DNA"/>
</dbReference>
<reference evidence="4 5" key="2">
    <citation type="submission" date="2015-05" db="EMBL/GenBank/DDBJ databases">
        <authorList>
            <person name="Morales-Cruz A."/>
            <person name="Amrine K.C."/>
            <person name="Cantu D."/>
        </authorList>
    </citation>
    <scope>NUCLEOTIDE SEQUENCE [LARGE SCALE GENOMIC DNA]</scope>
    <source>
        <strain evidence="4">UCRPC4</strain>
    </source>
</reference>
<reference evidence="4 5" key="1">
    <citation type="submission" date="2015-05" db="EMBL/GenBank/DDBJ databases">
        <title>Distinctive expansion of gene families associated with plant cell wall degradation and secondary metabolism in the genomes of grapevine trunk pathogens.</title>
        <authorList>
            <person name="Lawrence D.P."/>
            <person name="Travadon R."/>
            <person name="Rolshausen P.E."/>
            <person name="Baumgartner K."/>
        </authorList>
    </citation>
    <scope>NUCLEOTIDE SEQUENCE [LARGE SCALE GENOMIC DNA]</scope>
    <source>
        <strain evidence="4">UCRPC4</strain>
    </source>
</reference>
<keyword evidence="5" id="KW-1185">Reference proteome</keyword>
<feature type="compositionally biased region" description="Low complexity" evidence="2">
    <location>
        <begin position="59"/>
        <end position="70"/>
    </location>
</feature>
<dbReference type="Pfam" id="PF07910">
    <property type="entry name" value="Peptidase_C78"/>
    <property type="match status" value="1"/>
</dbReference>
<keyword evidence="1" id="KW-0378">Hydrolase</keyword>
<name>A0A0G2F380_PHACM</name>
<dbReference type="AlphaFoldDB" id="A0A0G2F380"/>
<organism evidence="4 5">
    <name type="scientific">Phaeomoniella chlamydospora</name>
    <name type="common">Phaeoacremonium chlamydosporum</name>
    <dbReference type="NCBI Taxonomy" id="158046"/>
    <lineage>
        <taxon>Eukaryota</taxon>
        <taxon>Fungi</taxon>
        <taxon>Dikarya</taxon>
        <taxon>Ascomycota</taxon>
        <taxon>Pezizomycotina</taxon>
        <taxon>Eurotiomycetes</taxon>
        <taxon>Chaetothyriomycetidae</taxon>
        <taxon>Phaeomoniellales</taxon>
        <taxon>Phaeomoniellaceae</taxon>
        <taxon>Phaeomoniella</taxon>
    </lineage>
</organism>
<evidence type="ECO:0000259" key="3">
    <source>
        <dbReference type="Pfam" id="PF07910"/>
    </source>
</evidence>
<comment type="caution">
    <text evidence="4">The sequence shown here is derived from an EMBL/GenBank/DDBJ whole genome shotgun (WGS) entry which is preliminary data.</text>
</comment>
<feature type="region of interest" description="Disordered" evidence="2">
    <location>
        <begin position="50"/>
        <end position="70"/>
    </location>
</feature>
<feature type="domain" description="UFSP1/2/DUB catalytic" evidence="3">
    <location>
        <begin position="260"/>
        <end position="482"/>
    </location>
</feature>
<gene>
    <name evidence="4" type="ORF">UCRPC4_g00027</name>
</gene>
<protein>
    <recommendedName>
        <fullName evidence="3">UFSP1/2/DUB catalytic domain-containing protein</fullName>
    </recommendedName>
</protein>